<reference evidence="1 2" key="1">
    <citation type="submission" date="2014-04" db="EMBL/GenBank/DDBJ databases">
        <title>Comparative genomics and transcriptomics to identify genetic mechanisms underlying the emergence of carbapenem resistant Acinetobacter baumannii (CRAb).</title>
        <authorList>
            <person name="Harris A.D."/>
            <person name="Johnson K.J."/>
            <person name="George J."/>
            <person name="Nadendla S."/>
            <person name="Daugherty S.C."/>
            <person name="Parankush S."/>
            <person name="Sadzewicz L."/>
            <person name="Tallon L."/>
            <person name="Sengamalay N."/>
            <person name="Hazen T.H."/>
            <person name="Rasko D.A."/>
        </authorList>
    </citation>
    <scope>NUCLEOTIDE SEQUENCE [LARGE SCALE GENOMIC DNA]</scope>
    <source>
        <strain evidence="1 2">21072</strain>
    </source>
</reference>
<protein>
    <submittedName>
        <fullName evidence="1">Uncharacterized protein</fullName>
    </submittedName>
</protein>
<dbReference type="AlphaFoldDB" id="A0A062ISY1"/>
<name>A0A062ISY1_ACIBA</name>
<evidence type="ECO:0000313" key="1">
    <source>
        <dbReference type="EMBL" id="KCY21627.1"/>
    </source>
</evidence>
<sequence length="100" mass="11125">MSRLQVGGLAMIISDIVCHENDGKLVKIIAYHESVECRDPTGTHIAHGIWEVACDSGIVIWDGSVKYYGDVGYEGKYLLPLGDDEGIELYNLKEEQKELI</sequence>
<gene>
    <name evidence="1" type="ORF">J596_0654</name>
</gene>
<organism evidence="1 2">
    <name type="scientific">Acinetobacter baumannii 21072</name>
    <dbReference type="NCBI Taxonomy" id="1310697"/>
    <lineage>
        <taxon>Bacteria</taxon>
        <taxon>Pseudomonadati</taxon>
        <taxon>Pseudomonadota</taxon>
        <taxon>Gammaproteobacteria</taxon>
        <taxon>Moraxellales</taxon>
        <taxon>Moraxellaceae</taxon>
        <taxon>Acinetobacter</taxon>
        <taxon>Acinetobacter calcoaceticus/baumannii complex</taxon>
    </lineage>
</organism>
<evidence type="ECO:0000313" key="2">
    <source>
        <dbReference type="Proteomes" id="UP000027327"/>
    </source>
</evidence>
<dbReference type="RefSeq" id="WP_032035942.1">
    <property type="nucleotide sequence ID" value="NZ_JMOD01000007.1"/>
</dbReference>
<dbReference type="Proteomes" id="UP000027327">
    <property type="component" value="Unassembled WGS sequence"/>
</dbReference>
<proteinExistence type="predicted"/>
<dbReference type="EMBL" id="JMOD01000007">
    <property type="protein sequence ID" value="KCY21627.1"/>
    <property type="molecule type" value="Genomic_DNA"/>
</dbReference>
<comment type="caution">
    <text evidence="1">The sequence shown here is derived from an EMBL/GenBank/DDBJ whole genome shotgun (WGS) entry which is preliminary data.</text>
</comment>
<accession>A0A062ISY1</accession>
<dbReference type="PATRIC" id="fig|1310697.3.peg.614"/>